<evidence type="ECO:0000313" key="3">
    <source>
        <dbReference type="EMBL" id="SHH32766.1"/>
    </source>
</evidence>
<name>A0A1M5S2U0_9EURY</name>
<feature type="region of interest" description="Disordered" evidence="2">
    <location>
        <begin position="1"/>
        <end position="23"/>
    </location>
</feature>
<feature type="compositionally biased region" description="Basic and acidic residues" evidence="2">
    <location>
        <begin position="1"/>
        <end position="15"/>
    </location>
</feature>
<dbReference type="AlphaFoldDB" id="A0A1M5S2U0"/>
<organism evidence="3 4">
    <name type="scientific">Halobaculum gomorrense</name>
    <dbReference type="NCBI Taxonomy" id="43928"/>
    <lineage>
        <taxon>Archaea</taxon>
        <taxon>Methanobacteriati</taxon>
        <taxon>Methanobacteriota</taxon>
        <taxon>Stenosarchaea group</taxon>
        <taxon>Halobacteria</taxon>
        <taxon>Halobacteriales</taxon>
        <taxon>Haloferacaceae</taxon>
        <taxon>Halobaculum</taxon>
    </lineage>
</organism>
<dbReference type="Proteomes" id="UP000184357">
    <property type="component" value="Unassembled WGS sequence"/>
</dbReference>
<keyword evidence="1" id="KW-0175">Coiled coil</keyword>
<dbReference type="EMBL" id="FQWV01000006">
    <property type="protein sequence ID" value="SHH32766.1"/>
    <property type="molecule type" value="Genomic_DNA"/>
</dbReference>
<evidence type="ECO:0000313" key="4">
    <source>
        <dbReference type="Proteomes" id="UP000184357"/>
    </source>
</evidence>
<sequence length="143" mass="16580">MPDRDDGQEHEHQRPPEWSSEEAYLNVPYAHDKDEEHELNDSVRVRLNKRTKKAWQDYVDDHPEHTGLSTLVRGAVAKEISGRYDEAQQDNQELVDLLLEIQRAVETVGEEVERSYQEQIDSDELLSVVKQAVGVKEREEEDG</sequence>
<reference evidence="3 4" key="1">
    <citation type="submission" date="2016-11" db="EMBL/GenBank/DDBJ databases">
        <authorList>
            <person name="Jaros S."/>
            <person name="Januszkiewicz K."/>
            <person name="Wedrychowicz H."/>
        </authorList>
    </citation>
    <scope>NUCLEOTIDE SEQUENCE [LARGE SCALE GENOMIC DNA]</scope>
    <source>
        <strain evidence="3 4">DSM 9297</strain>
    </source>
</reference>
<dbReference type="RefSeq" id="WP_143165420.1">
    <property type="nucleotide sequence ID" value="NZ_FQWV01000006.1"/>
</dbReference>
<protein>
    <submittedName>
        <fullName evidence="3">Uncharacterized protein</fullName>
    </submittedName>
</protein>
<feature type="coiled-coil region" evidence="1">
    <location>
        <begin position="77"/>
        <end position="104"/>
    </location>
</feature>
<proteinExistence type="predicted"/>
<keyword evidence="4" id="KW-1185">Reference proteome</keyword>
<dbReference type="STRING" id="43928.SAMN05443636_2317"/>
<gene>
    <name evidence="3" type="ORF">SAMN05443636_2317</name>
</gene>
<evidence type="ECO:0000256" key="2">
    <source>
        <dbReference type="SAM" id="MobiDB-lite"/>
    </source>
</evidence>
<accession>A0A1M5S2U0</accession>
<evidence type="ECO:0000256" key="1">
    <source>
        <dbReference type="SAM" id="Coils"/>
    </source>
</evidence>